<dbReference type="InterPro" id="IPR047040">
    <property type="entry name" value="FlhF__GTPase_dom"/>
</dbReference>
<feature type="domain" description="SRP54-type proteins GTP-binding" evidence="15">
    <location>
        <begin position="171"/>
        <end position="371"/>
    </location>
</feature>
<comment type="caution">
    <text evidence="16">The sequence shown here is derived from an EMBL/GenBank/DDBJ whole genome shotgun (WGS) entry which is preliminary data.</text>
</comment>
<dbReference type="Proteomes" id="UP000246964">
    <property type="component" value="Unassembled WGS sequence"/>
</dbReference>
<dbReference type="GO" id="GO:0003924">
    <property type="term" value="F:GTPase activity"/>
    <property type="evidence" value="ECO:0007669"/>
    <property type="project" value="UniProtKB-UniRule"/>
</dbReference>
<evidence type="ECO:0000259" key="14">
    <source>
        <dbReference type="SMART" id="SM00382"/>
    </source>
</evidence>
<dbReference type="RefSeq" id="WP_110075725.1">
    <property type="nucleotide sequence ID" value="NZ_QGTT01000005.1"/>
</dbReference>
<keyword evidence="7" id="KW-1005">Bacterial flagellum biogenesis</keyword>
<evidence type="ECO:0000259" key="15">
    <source>
        <dbReference type="SMART" id="SM00962"/>
    </source>
</evidence>
<dbReference type="PANTHER" id="PTHR43134">
    <property type="entry name" value="SIGNAL RECOGNITION PARTICLE RECEPTOR SUBUNIT ALPHA"/>
    <property type="match status" value="1"/>
</dbReference>
<keyword evidence="8" id="KW-0653">Protein transport</keyword>
<dbReference type="InterPro" id="IPR027417">
    <property type="entry name" value="P-loop_NTPase"/>
</dbReference>
<evidence type="ECO:0000256" key="4">
    <source>
        <dbReference type="ARBA" id="ARBA00022448"/>
    </source>
</evidence>
<evidence type="ECO:0000256" key="12">
    <source>
        <dbReference type="ARBA" id="ARBA00025337"/>
    </source>
</evidence>
<comment type="similarity">
    <text evidence="2">Belongs to the GTP-binding SRP family.</text>
</comment>
<keyword evidence="16" id="KW-0969">Cilium</keyword>
<dbReference type="InterPro" id="IPR000897">
    <property type="entry name" value="SRP54_GTPase_dom"/>
</dbReference>
<dbReference type="GO" id="GO:0005886">
    <property type="term" value="C:plasma membrane"/>
    <property type="evidence" value="ECO:0007669"/>
    <property type="project" value="UniProtKB-SubCell"/>
</dbReference>
<evidence type="ECO:0000256" key="6">
    <source>
        <dbReference type="ARBA" id="ARBA00022741"/>
    </source>
</evidence>
<dbReference type="FunFam" id="3.40.50.300:FF:000695">
    <property type="entry name" value="Flagellar biosynthesis regulator FlhF"/>
    <property type="match status" value="1"/>
</dbReference>
<dbReference type="PANTHER" id="PTHR43134:SF3">
    <property type="entry name" value="FLAGELLAR BIOSYNTHESIS PROTEIN FLHF"/>
    <property type="match status" value="1"/>
</dbReference>
<keyword evidence="6" id="KW-0547">Nucleotide-binding</keyword>
<comment type="function">
    <text evidence="12">Necessary for flagellar biosynthesis. May be involved in translocation of the flagellum.</text>
</comment>
<evidence type="ECO:0000256" key="7">
    <source>
        <dbReference type="ARBA" id="ARBA00022795"/>
    </source>
</evidence>
<dbReference type="InterPro" id="IPR020006">
    <property type="entry name" value="FlhF"/>
</dbReference>
<name>A0A317Q894_9GAMM</name>
<dbReference type="NCBIfam" id="TIGR03499">
    <property type="entry name" value="FlhF"/>
    <property type="match status" value="1"/>
</dbReference>
<dbReference type="AlphaFoldDB" id="A0A317Q894"/>
<keyword evidence="16" id="KW-0966">Cell projection</keyword>
<reference evidence="16 17" key="1">
    <citation type="submission" date="2018-05" db="EMBL/GenBank/DDBJ databases">
        <title>Freshwater and sediment microbial communities from various areas in North America, analyzing microbe dynamics in response to fracking.</title>
        <authorList>
            <person name="Lamendella R."/>
        </authorList>
    </citation>
    <scope>NUCLEOTIDE SEQUENCE [LARGE SCALE GENOMIC DNA]</scope>
    <source>
        <strain evidence="16 17">125B1</strain>
    </source>
</reference>
<dbReference type="GO" id="GO:0005047">
    <property type="term" value="F:signal recognition particle binding"/>
    <property type="evidence" value="ECO:0007669"/>
    <property type="project" value="TreeGrafter"/>
</dbReference>
<keyword evidence="9" id="KW-0342">GTP-binding</keyword>
<keyword evidence="17" id="KW-1185">Reference proteome</keyword>
<evidence type="ECO:0000313" key="17">
    <source>
        <dbReference type="Proteomes" id="UP000246964"/>
    </source>
</evidence>
<keyword evidence="4" id="KW-0813">Transport</keyword>
<evidence type="ECO:0000256" key="3">
    <source>
        <dbReference type="ARBA" id="ARBA00014919"/>
    </source>
</evidence>
<evidence type="ECO:0000256" key="9">
    <source>
        <dbReference type="ARBA" id="ARBA00023134"/>
    </source>
</evidence>
<feature type="domain" description="AAA+ ATPase" evidence="14">
    <location>
        <begin position="170"/>
        <end position="314"/>
    </location>
</feature>
<evidence type="ECO:0000256" key="8">
    <source>
        <dbReference type="ARBA" id="ARBA00022927"/>
    </source>
</evidence>
<keyword evidence="5" id="KW-1003">Cell membrane</keyword>
<dbReference type="InterPro" id="IPR003593">
    <property type="entry name" value="AAA+_ATPase"/>
</dbReference>
<dbReference type="SMART" id="SM00962">
    <property type="entry name" value="SRP54"/>
    <property type="match status" value="1"/>
</dbReference>
<proteinExistence type="inferred from homology"/>
<dbReference type="GO" id="GO:0005525">
    <property type="term" value="F:GTP binding"/>
    <property type="evidence" value="ECO:0007669"/>
    <property type="project" value="UniProtKB-UniRule"/>
</dbReference>
<keyword evidence="16" id="KW-0282">Flagellum</keyword>
<dbReference type="GO" id="GO:0006614">
    <property type="term" value="P:SRP-dependent cotranslational protein targeting to membrane"/>
    <property type="evidence" value="ECO:0007669"/>
    <property type="project" value="UniProtKB-UniRule"/>
</dbReference>
<evidence type="ECO:0000256" key="11">
    <source>
        <dbReference type="ARBA" id="ARBA00023225"/>
    </source>
</evidence>
<dbReference type="GO" id="GO:0044781">
    <property type="term" value="P:bacterial-type flagellum organization"/>
    <property type="evidence" value="ECO:0007669"/>
    <property type="project" value="UniProtKB-UniRule"/>
</dbReference>
<dbReference type="OrthoDB" id="9778554at2"/>
<comment type="subcellular location">
    <subcellularLocation>
        <location evidence="1">Cell membrane</location>
        <topology evidence="1">Peripheral membrane protein</topology>
        <orientation evidence="1">Cytoplasmic side</orientation>
    </subcellularLocation>
</comment>
<dbReference type="EMBL" id="QGTT01000005">
    <property type="protein sequence ID" value="PWW13745.1"/>
    <property type="molecule type" value="Genomic_DNA"/>
</dbReference>
<organism evidence="16 17">
    <name type="scientific">Pseudidiomarina maritima</name>
    <dbReference type="NCBI Taxonomy" id="519453"/>
    <lineage>
        <taxon>Bacteria</taxon>
        <taxon>Pseudomonadati</taxon>
        <taxon>Pseudomonadota</taxon>
        <taxon>Gammaproteobacteria</taxon>
        <taxon>Alteromonadales</taxon>
        <taxon>Idiomarinaceae</taxon>
        <taxon>Pseudidiomarina</taxon>
    </lineage>
</organism>
<gene>
    <name evidence="16" type="ORF">DET45_10591</name>
</gene>
<dbReference type="CDD" id="cd17873">
    <property type="entry name" value="FlhF"/>
    <property type="match status" value="1"/>
</dbReference>
<evidence type="ECO:0000256" key="1">
    <source>
        <dbReference type="ARBA" id="ARBA00004413"/>
    </source>
</evidence>
<evidence type="ECO:0000313" key="16">
    <source>
        <dbReference type="EMBL" id="PWW13745.1"/>
    </source>
</evidence>
<dbReference type="Gene3D" id="3.40.50.300">
    <property type="entry name" value="P-loop containing nucleotide triphosphate hydrolases"/>
    <property type="match status" value="1"/>
</dbReference>
<evidence type="ECO:0000256" key="5">
    <source>
        <dbReference type="ARBA" id="ARBA00022475"/>
    </source>
</evidence>
<keyword evidence="11" id="KW-1006">Bacterial flagellum protein export</keyword>
<evidence type="ECO:0000256" key="13">
    <source>
        <dbReference type="NCBIfam" id="TIGR03499"/>
    </source>
</evidence>
<dbReference type="SMART" id="SM00382">
    <property type="entry name" value="AAA"/>
    <property type="match status" value="1"/>
</dbReference>
<dbReference type="SUPFAM" id="SSF52540">
    <property type="entry name" value="P-loop containing nucleoside triphosphate hydrolases"/>
    <property type="match status" value="1"/>
</dbReference>
<dbReference type="GO" id="GO:0015031">
    <property type="term" value="P:protein transport"/>
    <property type="evidence" value="ECO:0007669"/>
    <property type="project" value="UniProtKB-KW"/>
</dbReference>
<accession>A0A317Q894</accession>
<dbReference type="Gene3D" id="1.20.120.1380">
    <property type="entry name" value="Flagellar FlhF biosynthesis protein, N domain"/>
    <property type="match status" value="1"/>
</dbReference>
<evidence type="ECO:0000256" key="10">
    <source>
        <dbReference type="ARBA" id="ARBA00023136"/>
    </source>
</evidence>
<dbReference type="Pfam" id="PF00448">
    <property type="entry name" value="SRP54"/>
    <property type="match status" value="1"/>
</dbReference>
<evidence type="ECO:0000256" key="2">
    <source>
        <dbReference type="ARBA" id="ARBA00008531"/>
    </source>
</evidence>
<keyword evidence="10" id="KW-0472">Membrane</keyword>
<protein>
    <recommendedName>
        <fullName evidence="3 13">Flagellar biosynthesis protein FlhF</fullName>
    </recommendedName>
</protein>
<sequence length="717" mass="78174">MSIRRFLAASHKDAMRQVRDALGDDAVIVLSRKTAQGAEIFAIAEAELLQLSDTTAPSTNGHQASSANASAIAGSDFSQVAQQLLSDVQDMRAMLHQQQGLKVPDDNKRKLYRKMRAGGYSDELARQLVALLPVHLNHSAKQLSAAQEWLEQQLGARISHHAGTWDLLEHQGVLALVGPTGVGKTTTTAKLAAHYVMRHGHDSLLLVTTDSYRIGAQQQLAIYAELLNVEMHALAEGDTMNSLQEKMQGKRLVLVDTVGMSQRDQRLAQKIAALGADDYKDSTRVVLLLNAASQPETLAEVATIYQRLGAESGLPVRDCVLTKLDESALLGGVLDTVIRHKLTIQSCSVGQRVPEDIQAPDIVALISQSLANEVNESVLAQAEWEQPMATGLAANQVISQGSVIQSSIQALRAQLAGFTEFEQAWRTQQWPSPLQAMAFTENASTAAAAPPLLRWAAPQPLQGWQHRTPHLALNADGSPQLPAVLQQADELQPDYQLAPVQLFDYLPATTLLEIFIEHGTGWLVSLNLNHKLSFQGAELAAVDLVKKHAIPLTKQNLLYRGEMRRLELRIAAADSHQADAPYQVVYGELHGGSGKNPVQRRYWMLDSRCSAEQLVVRVKAMLQSEEYSRLTRLAWQELKATMREAGQPLQLLLAGTLAAAALQLEYSQHPEAAHLRGELLSLTGKRGRVQGDKLVPGMLRVLQAHQALVAAGRQAGA</sequence>